<evidence type="ECO:0000256" key="9">
    <source>
        <dbReference type="ARBA" id="ARBA00023328"/>
    </source>
</evidence>
<dbReference type="GO" id="GO:0007059">
    <property type="term" value="P:chromosome segregation"/>
    <property type="evidence" value="ECO:0007669"/>
    <property type="project" value="TreeGrafter"/>
</dbReference>
<evidence type="ECO:0000256" key="6">
    <source>
        <dbReference type="ARBA" id="ARBA00022838"/>
    </source>
</evidence>
<evidence type="ECO:0000256" key="3">
    <source>
        <dbReference type="ARBA" id="ARBA00022454"/>
    </source>
</evidence>
<protein>
    <submittedName>
        <fullName evidence="11">Polyamine-modulated factor 1</fullName>
    </submittedName>
</protein>
<dbReference type="OrthoDB" id="6491587at2759"/>
<sequence>MAHAVTVVNEDIVNKDSDTLEGTSKSRSDDDTRISQNEVLLNLPAEDRLKTYFQNAISYTLQKYLDSVKFSVFKREYPELYEKSPSNLREFYKQFKYQLECSARIDLDNLCQQTNIGTLLCELDNVMKENKTNINDHSWRPSGNPEEDIKDHVYQEKQKYREKLKSYLQIIRTEKEELEAELSNNHEAILQ</sequence>
<evidence type="ECO:0000256" key="8">
    <source>
        <dbReference type="ARBA" id="ARBA00023306"/>
    </source>
</evidence>
<dbReference type="GO" id="GO:0005634">
    <property type="term" value="C:nucleus"/>
    <property type="evidence" value="ECO:0007669"/>
    <property type="project" value="UniProtKB-SubCell"/>
</dbReference>
<dbReference type="Pfam" id="PF03980">
    <property type="entry name" value="Nnf1"/>
    <property type="match status" value="1"/>
</dbReference>
<organism evidence="11 12">
    <name type="scientific">Stegodyphus mimosarum</name>
    <name type="common">African social velvet spider</name>
    <dbReference type="NCBI Taxonomy" id="407821"/>
    <lineage>
        <taxon>Eukaryota</taxon>
        <taxon>Metazoa</taxon>
        <taxon>Ecdysozoa</taxon>
        <taxon>Arthropoda</taxon>
        <taxon>Chelicerata</taxon>
        <taxon>Arachnida</taxon>
        <taxon>Araneae</taxon>
        <taxon>Araneomorphae</taxon>
        <taxon>Entelegynae</taxon>
        <taxon>Eresoidea</taxon>
        <taxon>Eresidae</taxon>
        <taxon>Stegodyphus</taxon>
    </lineage>
</organism>
<dbReference type="EMBL" id="KK119124">
    <property type="protein sequence ID" value="KFM74829.1"/>
    <property type="molecule type" value="Genomic_DNA"/>
</dbReference>
<dbReference type="GO" id="GO:0051301">
    <property type="term" value="P:cell division"/>
    <property type="evidence" value="ECO:0007669"/>
    <property type="project" value="UniProtKB-KW"/>
</dbReference>
<evidence type="ECO:0000256" key="7">
    <source>
        <dbReference type="ARBA" id="ARBA00023242"/>
    </source>
</evidence>
<evidence type="ECO:0000313" key="12">
    <source>
        <dbReference type="Proteomes" id="UP000054359"/>
    </source>
</evidence>
<dbReference type="InterPro" id="IPR007128">
    <property type="entry name" value="PMF1/Nnf1"/>
</dbReference>
<proteinExistence type="predicted"/>
<reference evidence="11 12" key="1">
    <citation type="submission" date="2013-11" db="EMBL/GenBank/DDBJ databases">
        <title>Genome sequencing of Stegodyphus mimosarum.</title>
        <authorList>
            <person name="Bechsgaard J."/>
        </authorList>
    </citation>
    <scope>NUCLEOTIDE SEQUENCE [LARGE SCALE GENOMIC DNA]</scope>
</reference>
<keyword evidence="10" id="KW-0175">Coiled coil</keyword>
<dbReference type="Proteomes" id="UP000054359">
    <property type="component" value="Unassembled WGS sequence"/>
</dbReference>
<keyword evidence="8" id="KW-0131">Cell cycle</keyword>
<evidence type="ECO:0000256" key="4">
    <source>
        <dbReference type="ARBA" id="ARBA00022618"/>
    </source>
</evidence>
<evidence type="ECO:0000256" key="10">
    <source>
        <dbReference type="SAM" id="Coils"/>
    </source>
</evidence>
<gene>
    <name evidence="11" type="ORF">X975_05026</name>
</gene>
<feature type="coiled-coil region" evidence="10">
    <location>
        <begin position="157"/>
        <end position="188"/>
    </location>
</feature>
<dbReference type="PANTHER" id="PTHR15459:SF3">
    <property type="entry name" value="POLYAMINE-MODULATED FACTOR 1"/>
    <property type="match status" value="1"/>
</dbReference>
<dbReference type="PANTHER" id="PTHR15459">
    <property type="entry name" value="POLYAMINE-MODULATED FACTOR 1"/>
    <property type="match status" value="1"/>
</dbReference>
<keyword evidence="9" id="KW-0137">Centromere</keyword>
<evidence type="ECO:0000256" key="2">
    <source>
        <dbReference type="ARBA" id="ARBA00004629"/>
    </source>
</evidence>
<accession>A0A087UBU0</accession>
<keyword evidence="5" id="KW-0498">Mitosis</keyword>
<dbReference type="AlphaFoldDB" id="A0A087UBU0"/>
<keyword evidence="7" id="KW-0539">Nucleus</keyword>
<dbReference type="GO" id="GO:0000444">
    <property type="term" value="C:MIS12/MIND type complex"/>
    <property type="evidence" value="ECO:0007669"/>
    <property type="project" value="InterPro"/>
</dbReference>
<evidence type="ECO:0000313" key="11">
    <source>
        <dbReference type="EMBL" id="KFM74829.1"/>
    </source>
</evidence>
<keyword evidence="4" id="KW-0132">Cell division</keyword>
<dbReference type="OMA" id="MANHEEI"/>
<keyword evidence="12" id="KW-1185">Reference proteome</keyword>
<evidence type="ECO:0000256" key="5">
    <source>
        <dbReference type="ARBA" id="ARBA00022776"/>
    </source>
</evidence>
<evidence type="ECO:0000256" key="1">
    <source>
        <dbReference type="ARBA" id="ARBA00004123"/>
    </source>
</evidence>
<name>A0A087UBU0_STEMI</name>
<dbReference type="STRING" id="407821.A0A087UBU0"/>
<comment type="subcellular location">
    <subcellularLocation>
        <location evidence="2">Chromosome</location>
        <location evidence="2">Centromere</location>
        <location evidence="2">Kinetochore</location>
    </subcellularLocation>
    <subcellularLocation>
        <location evidence="1">Nucleus</location>
    </subcellularLocation>
</comment>
<keyword evidence="6" id="KW-0995">Kinetochore</keyword>
<keyword evidence="3" id="KW-0158">Chromosome</keyword>
<feature type="non-terminal residue" evidence="11">
    <location>
        <position position="191"/>
    </location>
</feature>